<gene>
    <name evidence="3" type="ORF">NCTC12157_00084</name>
</gene>
<sequence>MTTSLMNFRTLLFLLCCLPFLAQAGAANDFAAANRSQQATLLQQWAADPQPERLPLLEALKQENVVIDDAKHAFVQQGDALTPLDGDAKPQGDTKRFGSTTVYAF</sequence>
<evidence type="ECO:0000313" key="4">
    <source>
        <dbReference type="Proteomes" id="UP000254304"/>
    </source>
</evidence>
<feature type="region of interest" description="Disordered" evidence="1">
    <location>
        <begin position="82"/>
        <end position="105"/>
    </location>
</feature>
<name>A0A377N4D3_9GAMM</name>
<accession>A0A377N4D3</accession>
<dbReference type="AlphaFoldDB" id="A0A377N4D3"/>
<dbReference type="Proteomes" id="UP000254304">
    <property type="component" value="Unassembled WGS sequence"/>
</dbReference>
<protein>
    <submittedName>
        <fullName evidence="3">Branched-chain amino acid ABC-type transport system, permease components</fullName>
    </submittedName>
</protein>
<evidence type="ECO:0000256" key="2">
    <source>
        <dbReference type="SAM" id="SignalP"/>
    </source>
</evidence>
<feature type="compositionally biased region" description="Basic and acidic residues" evidence="1">
    <location>
        <begin position="86"/>
        <end position="96"/>
    </location>
</feature>
<keyword evidence="2" id="KW-0732">Signal</keyword>
<reference evidence="3 4" key="1">
    <citation type="submission" date="2018-06" db="EMBL/GenBank/DDBJ databases">
        <authorList>
            <consortium name="Pathogen Informatics"/>
            <person name="Doyle S."/>
        </authorList>
    </citation>
    <scope>NUCLEOTIDE SEQUENCE [LARGE SCALE GENOMIC DNA]</scope>
    <source>
        <strain evidence="3 4">NCTC12157</strain>
    </source>
</reference>
<proteinExistence type="predicted"/>
<dbReference type="EMBL" id="UGGO01000001">
    <property type="protein sequence ID" value="STQ42431.1"/>
    <property type="molecule type" value="Genomic_DNA"/>
</dbReference>
<feature type="signal peptide" evidence="2">
    <location>
        <begin position="1"/>
        <end position="24"/>
    </location>
</feature>
<organism evidence="3 4">
    <name type="scientific">Ewingella americana</name>
    <dbReference type="NCBI Taxonomy" id="41202"/>
    <lineage>
        <taxon>Bacteria</taxon>
        <taxon>Pseudomonadati</taxon>
        <taxon>Pseudomonadota</taxon>
        <taxon>Gammaproteobacteria</taxon>
        <taxon>Enterobacterales</taxon>
        <taxon>Yersiniaceae</taxon>
        <taxon>Ewingella</taxon>
    </lineage>
</organism>
<evidence type="ECO:0000256" key="1">
    <source>
        <dbReference type="SAM" id="MobiDB-lite"/>
    </source>
</evidence>
<evidence type="ECO:0000313" key="3">
    <source>
        <dbReference type="EMBL" id="STQ42431.1"/>
    </source>
</evidence>
<feature type="chain" id="PRO_5016895029" evidence="2">
    <location>
        <begin position="25"/>
        <end position="105"/>
    </location>
</feature>